<evidence type="ECO:0000256" key="2">
    <source>
        <dbReference type="ARBA" id="ARBA00022729"/>
    </source>
</evidence>
<dbReference type="PANTHER" id="PTHR43248">
    <property type="entry name" value="2-SUCCINYL-6-HYDROXY-2,4-CYCLOHEXADIENE-1-CARBOXYLATE SYNTHASE"/>
    <property type="match status" value="1"/>
</dbReference>
<feature type="chain" id="PRO_5040734506" evidence="4">
    <location>
        <begin position="23"/>
        <end position="481"/>
    </location>
</feature>
<dbReference type="RefSeq" id="WP_251918797.1">
    <property type="nucleotide sequence ID" value="NZ_JAMRXG010000032.1"/>
</dbReference>
<dbReference type="GO" id="GO:0016787">
    <property type="term" value="F:hydrolase activity"/>
    <property type="evidence" value="ECO:0007669"/>
    <property type="project" value="UniProtKB-KW"/>
</dbReference>
<evidence type="ECO:0000313" key="7">
    <source>
        <dbReference type="EMBL" id="MCM6778992.1"/>
    </source>
</evidence>
<protein>
    <submittedName>
        <fullName evidence="7">Alpha/beta hydrolase</fullName>
    </submittedName>
</protein>
<feature type="signal peptide" evidence="4">
    <location>
        <begin position="1"/>
        <end position="22"/>
    </location>
</feature>
<gene>
    <name evidence="7" type="ORF">NDR86_36500</name>
</gene>
<dbReference type="Pfam" id="PF00561">
    <property type="entry name" value="Abhydrolase_1"/>
    <property type="match status" value="1"/>
</dbReference>
<keyword evidence="8" id="KW-1185">Reference proteome</keyword>
<dbReference type="EMBL" id="JAMRXG010000032">
    <property type="protein sequence ID" value="MCM6778992.1"/>
    <property type="molecule type" value="Genomic_DNA"/>
</dbReference>
<evidence type="ECO:0000256" key="4">
    <source>
        <dbReference type="SAM" id="SignalP"/>
    </source>
</evidence>
<dbReference type="Gene3D" id="3.40.50.1820">
    <property type="entry name" value="alpha/beta hydrolase"/>
    <property type="match status" value="1"/>
</dbReference>
<proteinExistence type="inferred from homology"/>
<evidence type="ECO:0000259" key="5">
    <source>
        <dbReference type="Pfam" id="PF00561"/>
    </source>
</evidence>
<dbReference type="PANTHER" id="PTHR43248:SF29">
    <property type="entry name" value="TRIPEPTIDYL AMINOPEPTIDASE"/>
    <property type="match status" value="1"/>
</dbReference>
<feature type="domain" description="AB hydrolase-1" evidence="5">
    <location>
        <begin position="83"/>
        <end position="273"/>
    </location>
</feature>
<dbReference type="PROSITE" id="PS51257">
    <property type="entry name" value="PROKAR_LIPOPROTEIN"/>
    <property type="match status" value="1"/>
</dbReference>
<dbReference type="InterPro" id="IPR029058">
    <property type="entry name" value="AB_hydrolase_fold"/>
</dbReference>
<accession>A0A9X2EDM9</accession>
<dbReference type="Pfam" id="PF08386">
    <property type="entry name" value="Abhydrolase_4"/>
    <property type="match status" value="1"/>
</dbReference>
<dbReference type="InterPro" id="IPR000073">
    <property type="entry name" value="AB_hydrolase_1"/>
</dbReference>
<evidence type="ECO:0000313" key="8">
    <source>
        <dbReference type="Proteomes" id="UP001139157"/>
    </source>
</evidence>
<dbReference type="InterPro" id="IPR013595">
    <property type="entry name" value="Pept_S33_TAP-like_C"/>
</dbReference>
<comment type="caution">
    <text evidence="7">The sequence shown here is derived from an EMBL/GenBank/DDBJ whole genome shotgun (WGS) entry which is preliminary data.</text>
</comment>
<evidence type="ECO:0000259" key="6">
    <source>
        <dbReference type="Pfam" id="PF08386"/>
    </source>
</evidence>
<comment type="similarity">
    <text evidence="1">Belongs to the peptidase S33 family.</text>
</comment>
<organism evidence="7 8">
    <name type="scientific">Nocardia pulmonis</name>
    <dbReference type="NCBI Taxonomy" id="2951408"/>
    <lineage>
        <taxon>Bacteria</taxon>
        <taxon>Bacillati</taxon>
        <taxon>Actinomycetota</taxon>
        <taxon>Actinomycetes</taxon>
        <taxon>Mycobacteriales</taxon>
        <taxon>Nocardiaceae</taxon>
        <taxon>Nocardia</taxon>
    </lineage>
</organism>
<dbReference type="InterPro" id="IPR051601">
    <property type="entry name" value="Serine_prot/Carboxylest_S33"/>
</dbReference>
<evidence type="ECO:0000256" key="3">
    <source>
        <dbReference type="ARBA" id="ARBA00022801"/>
    </source>
</evidence>
<dbReference type="AlphaFoldDB" id="A0A9X2EDM9"/>
<keyword evidence="3 7" id="KW-0378">Hydrolase</keyword>
<name>A0A9X2EDM9_9NOCA</name>
<dbReference type="SUPFAM" id="SSF53474">
    <property type="entry name" value="alpha/beta-Hydrolases"/>
    <property type="match status" value="1"/>
</dbReference>
<feature type="domain" description="Peptidase S33 tripeptidyl aminopeptidase-like C-terminal" evidence="6">
    <location>
        <begin position="380"/>
        <end position="480"/>
    </location>
</feature>
<evidence type="ECO:0000256" key="1">
    <source>
        <dbReference type="ARBA" id="ARBA00010088"/>
    </source>
</evidence>
<reference evidence="7" key="1">
    <citation type="submission" date="2022-06" db="EMBL/GenBank/DDBJ databases">
        <title>Novel species in genus nocardia.</title>
        <authorList>
            <person name="Li F."/>
        </authorList>
    </citation>
    <scope>NUCLEOTIDE SEQUENCE</scope>
    <source>
        <strain evidence="7">CDC141</strain>
    </source>
</reference>
<sequence length="481" mass="50738">MPWRRIGAALAVVAILSGVSCANEFPKAGPRWAPCAPPGPSTREWECATLTAPLDHRDPGGARVELAVIRTRSADPAQRLGSLVYNPGGPGGSGVENVAAAAEHYAGVLDRYDLVSWDPRGVGRSTPVTCSEVAVPDRLPRTDAEWARLDEAARRFAESCAAQSKGLLSHVGLFDSARDLETIRTALGESKLNFIGVSYGGQLGAAYATLFPDRVGRIVLDAPGSPLRDYRRSLLEQAQGMDMALGQFLDHCLAGANCPLGADRADAFARFDAFLAGLDARPLPTARPEPLSRAAATTAFTIGLAAPETWPGLIEAVAQAYAGDGTELIGYGDIFSGRRADGTLSNFTAANTAVNCADYPDARTAEQVRALLPEFARAAPRFGEFTALRLIECAHWPVRAVGRAPIAAPTAPPILLIANLGDPQARYDWVVELGRALGSGVVLSYDGVGHGAFGGVNECVDRVVGDYLRAGTVPPAETRCR</sequence>
<keyword evidence="2 4" id="KW-0732">Signal</keyword>
<dbReference type="Proteomes" id="UP001139157">
    <property type="component" value="Unassembled WGS sequence"/>
</dbReference>